<evidence type="ECO:0000313" key="2">
    <source>
        <dbReference type="EMBL" id="GIF54283.1"/>
    </source>
</evidence>
<keyword evidence="1" id="KW-1133">Transmembrane helix</keyword>
<dbReference type="Proteomes" id="UP000624325">
    <property type="component" value="Unassembled WGS sequence"/>
</dbReference>
<feature type="transmembrane region" description="Helical" evidence="1">
    <location>
        <begin position="221"/>
        <end position="239"/>
    </location>
</feature>
<sequence>MAHSRFLRLAGLAAGLFAAWLLTAGDEAGLRPAFAVPVLAALLAAGLLTADRTVARPVGTGVRSARLVRRRTLDLVPAVPATGVALLTVALGGLLGVTGPASTPHTRSMSIPNNPLDGRHIGCVSGGIAQSGPWPGWFYAIPIGATLVLAAIAAVVALRRVVTRPVDGPAGDAYRRDTAVSIVAALGVLVGTSVAGAAHFTHSVLGQPLVCADPVAQEARPWLVALMVVGVVATAYYAVRLVFPSAAATAGPVRSVVPAR</sequence>
<gene>
    <name evidence="2" type="ORF">Air01nite_03780</name>
</gene>
<comment type="caution">
    <text evidence="2">The sequence shown here is derived from an EMBL/GenBank/DDBJ whole genome shotgun (WGS) entry which is preliminary data.</text>
</comment>
<keyword evidence="1" id="KW-0472">Membrane</keyword>
<dbReference type="EMBL" id="BONC01000002">
    <property type="protein sequence ID" value="GIF54283.1"/>
    <property type="molecule type" value="Genomic_DNA"/>
</dbReference>
<accession>A0ABQ4BUT9</accession>
<feature type="transmembrane region" description="Helical" evidence="1">
    <location>
        <begin position="137"/>
        <end position="158"/>
    </location>
</feature>
<keyword evidence="1" id="KW-0812">Transmembrane</keyword>
<evidence type="ECO:0000256" key="1">
    <source>
        <dbReference type="SAM" id="Phobius"/>
    </source>
</evidence>
<evidence type="ECO:0000313" key="3">
    <source>
        <dbReference type="Proteomes" id="UP000624325"/>
    </source>
</evidence>
<dbReference type="RefSeq" id="WP_203700011.1">
    <property type="nucleotide sequence ID" value="NZ_BAAALU010000011.1"/>
</dbReference>
<organism evidence="2 3">
    <name type="scientific">Asanoa iriomotensis</name>
    <dbReference type="NCBI Taxonomy" id="234613"/>
    <lineage>
        <taxon>Bacteria</taxon>
        <taxon>Bacillati</taxon>
        <taxon>Actinomycetota</taxon>
        <taxon>Actinomycetes</taxon>
        <taxon>Micromonosporales</taxon>
        <taxon>Micromonosporaceae</taxon>
        <taxon>Asanoa</taxon>
    </lineage>
</organism>
<feature type="transmembrane region" description="Helical" evidence="1">
    <location>
        <begin position="75"/>
        <end position="97"/>
    </location>
</feature>
<reference evidence="2 3" key="1">
    <citation type="submission" date="2021-01" db="EMBL/GenBank/DDBJ databases">
        <title>Whole genome shotgun sequence of Asanoa iriomotensis NBRC 100142.</title>
        <authorList>
            <person name="Komaki H."/>
            <person name="Tamura T."/>
        </authorList>
    </citation>
    <scope>NUCLEOTIDE SEQUENCE [LARGE SCALE GENOMIC DNA]</scope>
    <source>
        <strain evidence="2 3">NBRC 100142</strain>
    </source>
</reference>
<feature type="transmembrane region" description="Helical" evidence="1">
    <location>
        <begin position="179"/>
        <end position="201"/>
    </location>
</feature>
<keyword evidence="3" id="KW-1185">Reference proteome</keyword>
<name>A0ABQ4BUT9_9ACTN</name>
<protein>
    <submittedName>
        <fullName evidence="2">Uncharacterized protein</fullName>
    </submittedName>
</protein>
<feature type="transmembrane region" description="Helical" evidence="1">
    <location>
        <begin position="34"/>
        <end position="54"/>
    </location>
</feature>
<proteinExistence type="predicted"/>